<evidence type="ECO:0000313" key="1">
    <source>
        <dbReference type="EMBL" id="JAH85261.1"/>
    </source>
</evidence>
<reference evidence="1" key="1">
    <citation type="submission" date="2014-11" db="EMBL/GenBank/DDBJ databases">
        <authorList>
            <person name="Amaro Gonzalez C."/>
        </authorList>
    </citation>
    <scope>NUCLEOTIDE SEQUENCE</scope>
</reference>
<organism evidence="1">
    <name type="scientific">Anguilla anguilla</name>
    <name type="common">European freshwater eel</name>
    <name type="synonym">Muraena anguilla</name>
    <dbReference type="NCBI Taxonomy" id="7936"/>
    <lineage>
        <taxon>Eukaryota</taxon>
        <taxon>Metazoa</taxon>
        <taxon>Chordata</taxon>
        <taxon>Craniata</taxon>
        <taxon>Vertebrata</taxon>
        <taxon>Euteleostomi</taxon>
        <taxon>Actinopterygii</taxon>
        <taxon>Neopterygii</taxon>
        <taxon>Teleostei</taxon>
        <taxon>Anguilliformes</taxon>
        <taxon>Anguillidae</taxon>
        <taxon>Anguilla</taxon>
    </lineage>
</organism>
<dbReference type="EMBL" id="GBXM01023316">
    <property type="protein sequence ID" value="JAH85261.1"/>
    <property type="molecule type" value="Transcribed_RNA"/>
</dbReference>
<sequence>MVHKNNHSGIYRHYALRRDSIKTDDRPLVQYMHRKIITFQQWSVL</sequence>
<reference evidence="1" key="2">
    <citation type="journal article" date="2015" name="Fish Shellfish Immunol.">
        <title>Early steps in the European eel (Anguilla anguilla)-Vibrio vulnificus interaction in the gills: Role of the RtxA13 toxin.</title>
        <authorList>
            <person name="Callol A."/>
            <person name="Pajuelo D."/>
            <person name="Ebbesson L."/>
            <person name="Teles M."/>
            <person name="MacKenzie S."/>
            <person name="Amaro C."/>
        </authorList>
    </citation>
    <scope>NUCLEOTIDE SEQUENCE</scope>
</reference>
<dbReference type="AlphaFoldDB" id="A0A0E9W4N8"/>
<accession>A0A0E9W4N8</accession>
<proteinExistence type="predicted"/>
<name>A0A0E9W4N8_ANGAN</name>
<protein>
    <submittedName>
        <fullName evidence="1">Uncharacterized protein</fullName>
    </submittedName>
</protein>